<sequence>MAGSITDKSIINDYATGPALTNDPSLISLFIFS</sequence>
<dbReference type="AlphaFoldDB" id="A0A1Y0B043"/>
<keyword evidence="1" id="KW-0496">Mitochondrion</keyword>
<dbReference type="EMBL" id="KY774314">
    <property type="protein sequence ID" value="ART30787.1"/>
    <property type="molecule type" value="Genomic_DNA"/>
</dbReference>
<protein>
    <submittedName>
        <fullName evidence="1">Uncharacterized protein</fullName>
    </submittedName>
</protein>
<geneLocation type="mitochondrion" evidence="1"/>
<evidence type="ECO:0000313" key="1">
    <source>
        <dbReference type="EMBL" id="ART30787.1"/>
    </source>
</evidence>
<proteinExistence type="predicted"/>
<reference evidence="1" key="1">
    <citation type="submission" date="2017-03" db="EMBL/GenBank/DDBJ databases">
        <title>The mitochondrial genome of the carnivorous plant Utricularia reniformis (Lentibulariaceae): structure, comparative analysis and evolutionary landmarks.</title>
        <authorList>
            <person name="Silva S.R."/>
            <person name="Alvarenga D.O."/>
            <person name="Michael T.P."/>
            <person name="Miranda V.F.O."/>
            <person name="Varani A.M."/>
        </authorList>
    </citation>
    <scope>NUCLEOTIDE SEQUENCE</scope>
</reference>
<organism evidence="1">
    <name type="scientific">Utricularia reniformis</name>
    <dbReference type="NCBI Taxonomy" id="192314"/>
    <lineage>
        <taxon>Eukaryota</taxon>
        <taxon>Viridiplantae</taxon>
        <taxon>Streptophyta</taxon>
        <taxon>Embryophyta</taxon>
        <taxon>Tracheophyta</taxon>
        <taxon>Spermatophyta</taxon>
        <taxon>Magnoliopsida</taxon>
        <taxon>eudicotyledons</taxon>
        <taxon>Gunneridae</taxon>
        <taxon>Pentapetalae</taxon>
        <taxon>asterids</taxon>
        <taxon>lamiids</taxon>
        <taxon>Lamiales</taxon>
        <taxon>Lentibulariaceae</taxon>
        <taxon>Utricularia</taxon>
    </lineage>
</organism>
<gene>
    <name evidence="1" type="ORF">AEK19_MT0531</name>
</gene>
<name>A0A1Y0B043_9LAMI</name>
<accession>A0A1Y0B043</accession>